<sequence>MGDTNLNQCLRAPDRRMFAGQLCDLALSGDESSAAAPSCSSTRTAEGGSSPALPPSSARFCSGDDAVQLRRGPPTRRLQILSPMKQARGGGQVPGVLIAIAGDFGCSALGPAYLHHDCSPGIALHQDIKASNIPTGQMLGVESNFLLNGGVSEGEAGHHRSGALHGEGGRALDTTVPERANRLQALHRRASSSISWGSCGIALSWVMASAAIMAIALANGGGEVA</sequence>
<evidence type="ECO:0000313" key="3">
    <source>
        <dbReference type="EMBL" id="EMS46839.1"/>
    </source>
</evidence>
<dbReference type="EMBL" id="KD268952">
    <property type="protein sequence ID" value="EMS46839.1"/>
    <property type="molecule type" value="Genomic_DNA"/>
</dbReference>
<gene>
    <name evidence="3" type="ORF">TRIUR3_23971</name>
</gene>
<accession>M7ZFG7</accession>
<proteinExistence type="predicted"/>
<keyword evidence="2" id="KW-0812">Transmembrane</keyword>
<feature type="transmembrane region" description="Helical" evidence="2">
    <location>
        <begin position="194"/>
        <end position="218"/>
    </location>
</feature>
<evidence type="ECO:0000256" key="2">
    <source>
        <dbReference type="SAM" id="Phobius"/>
    </source>
</evidence>
<protein>
    <submittedName>
        <fullName evidence="3">Uncharacterized protein</fullName>
    </submittedName>
</protein>
<keyword evidence="2" id="KW-1133">Transmembrane helix</keyword>
<feature type="region of interest" description="Disordered" evidence="1">
    <location>
        <begin position="34"/>
        <end position="57"/>
    </location>
</feature>
<evidence type="ECO:0000256" key="1">
    <source>
        <dbReference type="SAM" id="MobiDB-lite"/>
    </source>
</evidence>
<dbReference type="AlphaFoldDB" id="M7ZFG7"/>
<keyword evidence="2" id="KW-0472">Membrane</keyword>
<organism evidence="3">
    <name type="scientific">Triticum urartu</name>
    <name type="common">Red wild einkorn</name>
    <name type="synonym">Crithodium urartu</name>
    <dbReference type="NCBI Taxonomy" id="4572"/>
    <lineage>
        <taxon>Eukaryota</taxon>
        <taxon>Viridiplantae</taxon>
        <taxon>Streptophyta</taxon>
        <taxon>Embryophyta</taxon>
        <taxon>Tracheophyta</taxon>
        <taxon>Spermatophyta</taxon>
        <taxon>Magnoliopsida</taxon>
        <taxon>Liliopsida</taxon>
        <taxon>Poales</taxon>
        <taxon>Poaceae</taxon>
        <taxon>BOP clade</taxon>
        <taxon>Pooideae</taxon>
        <taxon>Triticodae</taxon>
        <taxon>Triticeae</taxon>
        <taxon>Triticinae</taxon>
        <taxon>Triticum</taxon>
    </lineage>
</organism>
<reference evidence="3" key="1">
    <citation type="journal article" date="2013" name="Nature">
        <title>Draft genome of the wheat A-genome progenitor Triticum urartu.</title>
        <authorList>
            <person name="Ling H.Q."/>
            <person name="Zhao S."/>
            <person name="Liu D."/>
            <person name="Wang J."/>
            <person name="Sun H."/>
            <person name="Zhang C."/>
            <person name="Fan H."/>
            <person name="Li D."/>
            <person name="Dong L."/>
            <person name="Tao Y."/>
            <person name="Gao C."/>
            <person name="Wu H."/>
            <person name="Li Y."/>
            <person name="Cui Y."/>
            <person name="Guo X."/>
            <person name="Zheng S."/>
            <person name="Wang B."/>
            <person name="Yu K."/>
            <person name="Liang Q."/>
            <person name="Yang W."/>
            <person name="Lou X."/>
            <person name="Chen J."/>
            <person name="Feng M."/>
            <person name="Jian J."/>
            <person name="Zhang X."/>
            <person name="Luo G."/>
            <person name="Jiang Y."/>
            <person name="Liu J."/>
            <person name="Wang Z."/>
            <person name="Sha Y."/>
            <person name="Zhang B."/>
            <person name="Wu H."/>
            <person name="Tang D."/>
            <person name="Shen Q."/>
            <person name="Xue P."/>
            <person name="Zou S."/>
            <person name="Wang X."/>
            <person name="Liu X."/>
            <person name="Wang F."/>
            <person name="Yang Y."/>
            <person name="An X."/>
            <person name="Dong Z."/>
            <person name="Zhang K."/>
            <person name="Zhang X."/>
            <person name="Luo M.C."/>
            <person name="Dvorak J."/>
            <person name="Tong Y."/>
            <person name="Wang J."/>
            <person name="Yang H."/>
            <person name="Li Z."/>
            <person name="Wang D."/>
            <person name="Zhang A."/>
            <person name="Wang J."/>
        </authorList>
    </citation>
    <scope>NUCLEOTIDE SEQUENCE</scope>
</reference>
<name>M7ZFG7_TRIUA</name>